<accession>A0A7R9B747</accession>
<evidence type="ECO:0000313" key="1">
    <source>
        <dbReference type="EMBL" id="CAD7267376.1"/>
    </source>
</evidence>
<organism evidence="1">
    <name type="scientific">Timema shepardi</name>
    <name type="common">Walking stick</name>
    <dbReference type="NCBI Taxonomy" id="629360"/>
    <lineage>
        <taxon>Eukaryota</taxon>
        <taxon>Metazoa</taxon>
        <taxon>Ecdysozoa</taxon>
        <taxon>Arthropoda</taxon>
        <taxon>Hexapoda</taxon>
        <taxon>Insecta</taxon>
        <taxon>Pterygota</taxon>
        <taxon>Neoptera</taxon>
        <taxon>Polyneoptera</taxon>
        <taxon>Phasmatodea</taxon>
        <taxon>Timematodea</taxon>
        <taxon>Timematoidea</taxon>
        <taxon>Timematidae</taxon>
        <taxon>Timema</taxon>
    </lineage>
</organism>
<gene>
    <name evidence="1" type="ORF">TSIB3V08_LOCUS11383</name>
</gene>
<sequence length="248" mass="28581">MEDSNMAEDFKDIINYEAQRFEILDVERKSLLDGFLPIKEEIKDEPDTTNFVDEIVKTEMKLYDTSFGIMDSKIEHLTPVDKSEIKLEQNQFTLPSEILQSNIIAQTRLQSNIIAQTRCDFNSNNECVNENQDLSFNALHKKAECRNLSLKRLSSKFHKNITSEYKTSFLNSDQTKYVKEYKGAFSDNVYKIQAFSDNHLTSKKVNDNVEINISSKNPKLGGLCVSTKATDTNVNWTSILRKKYIVLH</sequence>
<proteinExistence type="predicted"/>
<reference evidence="1" key="1">
    <citation type="submission" date="2020-11" db="EMBL/GenBank/DDBJ databases">
        <authorList>
            <person name="Tran Van P."/>
        </authorList>
    </citation>
    <scope>NUCLEOTIDE SEQUENCE</scope>
</reference>
<name>A0A7R9B747_TIMSH</name>
<dbReference type="AlphaFoldDB" id="A0A7R9B747"/>
<protein>
    <submittedName>
        <fullName evidence="1">Uncharacterized protein</fullName>
    </submittedName>
</protein>
<dbReference type="EMBL" id="OC009060">
    <property type="protein sequence ID" value="CAD7267376.1"/>
    <property type="molecule type" value="Genomic_DNA"/>
</dbReference>